<dbReference type="Gene3D" id="2.70.40.10">
    <property type="match status" value="1"/>
</dbReference>
<sequence>MWIMKRGFEVVSKYKEQGINLPRRATQQSAGYDFESASDFVLPSIWKLGFLKVLWALKHQKSVSDDNMEKAQKIIKPLLVPTGIKAYMQPGEVLIIANRSSGPLKRNMILPNGIGVIDADYYNNDKNEGEIYIQLMNFGLTDRKIKKGERIGQGIFMPFLTVDNEETIKTKRNGGFGSSGK</sequence>
<dbReference type="Pfam" id="PF00692">
    <property type="entry name" value="dUTPase"/>
    <property type="match status" value="1"/>
</dbReference>
<evidence type="ECO:0000313" key="8">
    <source>
        <dbReference type="Proteomes" id="UP000052012"/>
    </source>
</evidence>
<dbReference type="InterPro" id="IPR008181">
    <property type="entry name" value="dUTPase"/>
</dbReference>
<keyword evidence="4" id="KW-0546">Nucleotide metabolism</keyword>
<dbReference type="GO" id="GO:0004170">
    <property type="term" value="F:dUTP diphosphatase activity"/>
    <property type="evidence" value="ECO:0007669"/>
    <property type="project" value="UniProtKB-EC"/>
</dbReference>
<evidence type="ECO:0000313" key="7">
    <source>
        <dbReference type="EMBL" id="KRM69430.1"/>
    </source>
</evidence>
<dbReference type="InterPro" id="IPR029054">
    <property type="entry name" value="dUTPase-like"/>
</dbReference>
<dbReference type="PANTHER" id="PTHR11241">
    <property type="entry name" value="DEOXYURIDINE 5'-TRIPHOSPHATE NUCLEOTIDOHYDROLASE"/>
    <property type="match status" value="1"/>
</dbReference>
<dbReference type="CDD" id="cd07557">
    <property type="entry name" value="trimeric_dUTPase"/>
    <property type="match status" value="1"/>
</dbReference>
<keyword evidence="8" id="KW-1185">Reference proteome</keyword>
<evidence type="ECO:0000256" key="2">
    <source>
        <dbReference type="ARBA" id="ARBA00012379"/>
    </source>
</evidence>
<evidence type="ECO:0000256" key="4">
    <source>
        <dbReference type="ARBA" id="ARBA00023080"/>
    </source>
</evidence>
<dbReference type="InterPro" id="IPR033704">
    <property type="entry name" value="dUTPase_trimeric"/>
</dbReference>
<accession>A0A0R2B0P2</accession>
<comment type="similarity">
    <text evidence="1">Belongs to the dUTPase family.</text>
</comment>
<evidence type="ECO:0000259" key="6">
    <source>
        <dbReference type="Pfam" id="PF00692"/>
    </source>
</evidence>
<gene>
    <name evidence="7" type="ORF">FD06_GL001100</name>
</gene>
<protein>
    <recommendedName>
        <fullName evidence="2">dUTP diphosphatase</fullName>
        <ecNumber evidence="2">3.6.1.23</ecNumber>
    </recommendedName>
</protein>
<comment type="catalytic activity">
    <reaction evidence="5">
        <text>dUTP + H2O = dUMP + diphosphate + H(+)</text>
        <dbReference type="Rhea" id="RHEA:10248"/>
        <dbReference type="ChEBI" id="CHEBI:15377"/>
        <dbReference type="ChEBI" id="CHEBI:15378"/>
        <dbReference type="ChEBI" id="CHEBI:33019"/>
        <dbReference type="ChEBI" id="CHEBI:61555"/>
        <dbReference type="ChEBI" id="CHEBI:246422"/>
        <dbReference type="EC" id="3.6.1.23"/>
    </reaction>
</comment>
<dbReference type="PANTHER" id="PTHR11241:SF0">
    <property type="entry name" value="DEOXYURIDINE 5'-TRIPHOSPHATE NUCLEOTIDOHYDROLASE"/>
    <property type="match status" value="1"/>
</dbReference>
<name>A0A0R2B0P2_9LACO</name>
<dbReference type="SUPFAM" id="SSF51283">
    <property type="entry name" value="dUTPase-like"/>
    <property type="match status" value="1"/>
</dbReference>
<proteinExistence type="inferred from homology"/>
<dbReference type="STRING" id="1423781.FD06_GL001100"/>
<dbReference type="EMBL" id="AYYQ01000004">
    <property type="protein sequence ID" value="KRM69430.1"/>
    <property type="molecule type" value="Genomic_DNA"/>
</dbReference>
<dbReference type="Proteomes" id="UP000052012">
    <property type="component" value="Unassembled WGS sequence"/>
</dbReference>
<dbReference type="InterPro" id="IPR036157">
    <property type="entry name" value="dUTPase-like_sf"/>
</dbReference>
<organism evidence="7 8">
    <name type="scientific">Apilactobacillus ozensis DSM 23829 = JCM 17196</name>
    <dbReference type="NCBI Taxonomy" id="1423781"/>
    <lineage>
        <taxon>Bacteria</taxon>
        <taxon>Bacillati</taxon>
        <taxon>Bacillota</taxon>
        <taxon>Bacilli</taxon>
        <taxon>Lactobacillales</taxon>
        <taxon>Lactobacillaceae</taxon>
        <taxon>Apilactobacillus</taxon>
    </lineage>
</organism>
<dbReference type="PATRIC" id="fig|1423781.4.peg.1141"/>
<reference evidence="7 8" key="1">
    <citation type="journal article" date="2015" name="Genome Announc.">
        <title>Expanding the biotechnology potential of lactobacilli through comparative genomics of 213 strains and associated genera.</title>
        <authorList>
            <person name="Sun Z."/>
            <person name="Harris H.M."/>
            <person name="McCann A."/>
            <person name="Guo C."/>
            <person name="Argimon S."/>
            <person name="Zhang W."/>
            <person name="Yang X."/>
            <person name="Jeffery I.B."/>
            <person name="Cooney J.C."/>
            <person name="Kagawa T.F."/>
            <person name="Liu W."/>
            <person name="Song Y."/>
            <person name="Salvetti E."/>
            <person name="Wrobel A."/>
            <person name="Rasinkangas P."/>
            <person name="Parkhill J."/>
            <person name="Rea M.C."/>
            <person name="O'Sullivan O."/>
            <person name="Ritari J."/>
            <person name="Douillard F.P."/>
            <person name="Paul Ross R."/>
            <person name="Yang R."/>
            <person name="Briner A.E."/>
            <person name="Felis G.E."/>
            <person name="de Vos W.M."/>
            <person name="Barrangou R."/>
            <person name="Klaenhammer T.R."/>
            <person name="Caufield P.W."/>
            <person name="Cui Y."/>
            <person name="Zhang H."/>
            <person name="O'Toole P.W."/>
        </authorList>
    </citation>
    <scope>NUCLEOTIDE SEQUENCE [LARGE SCALE GENOMIC DNA]</scope>
    <source>
        <strain evidence="7 8">DSM 23829</strain>
    </source>
</reference>
<comment type="caution">
    <text evidence="7">The sequence shown here is derived from an EMBL/GenBank/DDBJ whole genome shotgun (WGS) entry which is preliminary data.</text>
</comment>
<dbReference type="GO" id="GO:0006226">
    <property type="term" value="P:dUMP biosynthetic process"/>
    <property type="evidence" value="ECO:0007669"/>
    <property type="project" value="InterPro"/>
</dbReference>
<evidence type="ECO:0000256" key="5">
    <source>
        <dbReference type="ARBA" id="ARBA00047686"/>
    </source>
</evidence>
<dbReference type="AlphaFoldDB" id="A0A0R2B0P2"/>
<evidence type="ECO:0000256" key="1">
    <source>
        <dbReference type="ARBA" id="ARBA00006581"/>
    </source>
</evidence>
<dbReference type="GO" id="GO:0046081">
    <property type="term" value="P:dUTP catabolic process"/>
    <property type="evidence" value="ECO:0007669"/>
    <property type="project" value="InterPro"/>
</dbReference>
<keyword evidence="3" id="KW-0378">Hydrolase</keyword>
<feature type="domain" description="dUTPase-like" evidence="6">
    <location>
        <begin position="77"/>
        <end position="180"/>
    </location>
</feature>
<dbReference type="GO" id="GO:0000287">
    <property type="term" value="F:magnesium ion binding"/>
    <property type="evidence" value="ECO:0007669"/>
    <property type="project" value="InterPro"/>
</dbReference>
<dbReference type="EC" id="3.6.1.23" evidence="2"/>
<evidence type="ECO:0000256" key="3">
    <source>
        <dbReference type="ARBA" id="ARBA00022801"/>
    </source>
</evidence>